<dbReference type="InterPro" id="IPR053905">
    <property type="entry name" value="EF-G-like_DII"/>
</dbReference>
<evidence type="ECO:0000256" key="5">
    <source>
        <dbReference type="ARBA" id="ARBA00022917"/>
    </source>
</evidence>
<reference evidence="8" key="1">
    <citation type="submission" date="2018-05" db="EMBL/GenBank/DDBJ databases">
        <authorList>
            <person name="Lanie J.A."/>
            <person name="Ng W.-L."/>
            <person name="Kazmierczak K.M."/>
            <person name="Andrzejewski T.M."/>
            <person name="Davidsen T.M."/>
            <person name="Wayne K.J."/>
            <person name="Tettelin H."/>
            <person name="Glass J.I."/>
            <person name="Rusch D."/>
            <person name="Podicherti R."/>
            <person name="Tsui H.-C.T."/>
            <person name="Winkler M.E."/>
        </authorList>
    </citation>
    <scope>NUCLEOTIDE SEQUENCE</scope>
</reference>
<evidence type="ECO:0000256" key="3">
    <source>
        <dbReference type="ARBA" id="ARBA00022490"/>
    </source>
</evidence>
<dbReference type="InterPro" id="IPR041732">
    <property type="entry name" value="RF3_GTP-bd"/>
</dbReference>
<dbReference type="Gene3D" id="2.40.30.10">
    <property type="entry name" value="Translation factors"/>
    <property type="match status" value="1"/>
</dbReference>
<dbReference type="HAMAP" id="MF_00072">
    <property type="entry name" value="Rel_fac_3"/>
    <property type="match status" value="1"/>
</dbReference>
<sequence length="534" mass="59806">MSPLGEQISKRRTFAIISHPDAGKTTLTEKLLLFGGAIQLAGAVKARGKARRAHSDWMKVERERGISVASSVMTYEYDGYTFNLLDTPGHEDFSEDTYRTLTAVDSAVMVIDAAKGIESQTLKLFEVCRLRDVPIITFINKMDRESRDPFDLLDEIEQTLALDVTPASWPIGMGREFKGCYDVLGRRLLLMPKGHASGALEQTNGEVKEFDGLNDSKLDDLLPHGFSDKLREEVEMIRGLCPEFSIAPYREGHLSPVFFGSAINNFGVLELLEGLAKLAPSPRAQSAETREVQPEEEKVTGFVFKIQANMDPRHRDRIAFFRLSSGHFKKGMKLYHVRSGKPINLHNPVLFLAQDRETANEAWPGDIIGIPNHGNLRIGDTLTEGESIQFAGIPIFAPELLQSVRPEDPMRAKHLGRALQQMAEEGAARVFKPRSGADWIVGVVGSLQFDVLADRIRTEYEVPVIFEGTSLHTARWVEADDNLTLKRFIDDNSAAIAEDHDRSPVFLARNAWHLDKAAEEWPDIRFLKTKEQTN</sequence>
<dbReference type="Gene3D" id="3.40.50.300">
    <property type="entry name" value="P-loop containing nucleotide triphosphate hydrolases"/>
    <property type="match status" value="1"/>
</dbReference>
<evidence type="ECO:0000256" key="1">
    <source>
        <dbReference type="ARBA" id="ARBA00004496"/>
    </source>
</evidence>
<evidence type="ECO:0000256" key="2">
    <source>
        <dbReference type="ARBA" id="ARBA00009978"/>
    </source>
</evidence>
<gene>
    <name evidence="8" type="ORF">METZ01_LOCUS167606</name>
</gene>
<name>A0A382BN00_9ZZZZ</name>
<dbReference type="InterPro" id="IPR005225">
    <property type="entry name" value="Small_GTP-bd"/>
</dbReference>
<dbReference type="GO" id="GO:0003924">
    <property type="term" value="F:GTPase activity"/>
    <property type="evidence" value="ECO:0007669"/>
    <property type="project" value="InterPro"/>
</dbReference>
<proteinExistence type="inferred from homology"/>
<dbReference type="PROSITE" id="PS51722">
    <property type="entry name" value="G_TR_2"/>
    <property type="match status" value="1"/>
</dbReference>
<dbReference type="PANTHER" id="PTHR43556:SF2">
    <property type="entry name" value="PEPTIDE CHAIN RELEASE FACTOR RF3"/>
    <property type="match status" value="1"/>
</dbReference>
<dbReference type="NCBIfam" id="TIGR00503">
    <property type="entry name" value="prfC"/>
    <property type="match status" value="1"/>
</dbReference>
<evidence type="ECO:0000256" key="4">
    <source>
        <dbReference type="ARBA" id="ARBA00022741"/>
    </source>
</evidence>
<dbReference type="CDD" id="cd04169">
    <property type="entry name" value="RF3"/>
    <property type="match status" value="1"/>
</dbReference>
<dbReference type="InterPro" id="IPR031157">
    <property type="entry name" value="G_TR_CS"/>
</dbReference>
<keyword evidence="6" id="KW-0342">GTP-binding</keyword>
<dbReference type="Pfam" id="PF22042">
    <property type="entry name" value="EF-G_D2"/>
    <property type="match status" value="1"/>
</dbReference>
<dbReference type="InterPro" id="IPR027417">
    <property type="entry name" value="P-loop_NTPase"/>
</dbReference>
<dbReference type="FunFam" id="3.40.50.300:FF:000542">
    <property type="entry name" value="Peptide chain release factor 3"/>
    <property type="match status" value="1"/>
</dbReference>
<organism evidence="8">
    <name type="scientific">marine metagenome</name>
    <dbReference type="NCBI Taxonomy" id="408172"/>
    <lineage>
        <taxon>unclassified sequences</taxon>
        <taxon>metagenomes</taxon>
        <taxon>ecological metagenomes</taxon>
    </lineage>
</organism>
<dbReference type="SUPFAM" id="SSF50447">
    <property type="entry name" value="Translation proteins"/>
    <property type="match status" value="1"/>
</dbReference>
<dbReference type="SUPFAM" id="SSF52540">
    <property type="entry name" value="P-loop containing nucleoside triphosphate hydrolases"/>
    <property type="match status" value="1"/>
</dbReference>
<keyword evidence="4" id="KW-0547">Nucleotide-binding</keyword>
<accession>A0A382BN00</accession>
<dbReference type="AlphaFoldDB" id="A0A382BN00"/>
<dbReference type="PRINTS" id="PR00315">
    <property type="entry name" value="ELONGATNFCT"/>
</dbReference>
<dbReference type="GO" id="GO:0005525">
    <property type="term" value="F:GTP binding"/>
    <property type="evidence" value="ECO:0007669"/>
    <property type="project" value="UniProtKB-KW"/>
</dbReference>
<dbReference type="EMBL" id="UINC01030404">
    <property type="protein sequence ID" value="SVB14752.1"/>
    <property type="molecule type" value="Genomic_DNA"/>
</dbReference>
<comment type="subcellular location">
    <subcellularLocation>
        <location evidence="1">Cytoplasm</location>
    </subcellularLocation>
</comment>
<dbReference type="PANTHER" id="PTHR43556">
    <property type="entry name" value="PEPTIDE CHAIN RELEASE FACTOR RF3"/>
    <property type="match status" value="1"/>
</dbReference>
<keyword evidence="5" id="KW-0648">Protein biosynthesis</keyword>
<dbReference type="NCBIfam" id="TIGR00231">
    <property type="entry name" value="small_GTP"/>
    <property type="match status" value="1"/>
</dbReference>
<dbReference type="Gene3D" id="3.30.70.3280">
    <property type="entry name" value="Peptide chain release factor 3, domain III"/>
    <property type="match status" value="1"/>
</dbReference>
<dbReference type="InterPro" id="IPR032090">
    <property type="entry name" value="RF3_C"/>
</dbReference>
<keyword evidence="3" id="KW-0963">Cytoplasm</keyword>
<protein>
    <recommendedName>
        <fullName evidence="7">Tr-type G domain-containing protein</fullName>
    </recommendedName>
</protein>
<evidence type="ECO:0000256" key="6">
    <source>
        <dbReference type="ARBA" id="ARBA00023134"/>
    </source>
</evidence>
<feature type="domain" description="Tr-type G" evidence="7">
    <location>
        <begin position="9"/>
        <end position="283"/>
    </location>
</feature>
<dbReference type="InterPro" id="IPR000795">
    <property type="entry name" value="T_Tr_GTP-bd_dom"/>
</dbReference>
<dbReference type="InterPro" id="IPR035647">
    <property type="entry name" value="EFG_III/V"/>
</dbReference>
<dbReference type="NCBIfam" id="NF001964">
    <property type="entry name" value="PRK00741.1"/>
    <property type="match status" value="1"/>
</dbReference>
<dbReference type="GO" id="GO:0005829">
    <property type="term" value="C:cytosol"/>
    <property type="evidence" value="ECO:0007669"/>
    <property type="project" value="TreeGrafter"/>
</dbReference>
<dbReference type="GO" id="GO:0016150">
    <property type="term" value="F:translation release factor activity, codon nonspecific"/>
    <property type="evidence" value="ECO:0007669"/>
    <property type="project" value="TreeGrafter"/>
</dbReference>
<dbReference type="PROSITE" id="PS00301">
    <property type="entry name" value="G_TR_1"/>
    <property type="match status" value="1"/>
</dbReference>
<dbReference type="Pfam" id="PF00009">
    <property type="entry name" value="GTP_EFTU"/>
    <property type="match status" value="1"/>
</dbReference>
<comment type="similarity">
    <text evidence="2">Belongs to the TRAFAC class translation factor GTPase superfamily. Classic translation factor GTPase family. PrfC subfamily.</text>
</comment>
<dbReference type="Pfam" id="PF16658">
    <property type="entry name" value="RF3_C"/>
    <property type="match status" value="1"/>
</dbReference>
<evidence type="ECO:0000313" key="8">
    <source>
        <dbReference type="EMBL" id="SVB14752.1"/>
    </source>
</evidence>
<dbReference type="InterPro" id="IPR009000">
    <property type="entry name" value="Transl_B-barrel_sf"/>
</dbReference>
<dbReference type="CDD" id="cd16259">
    <property type="entry name" value="RF3_III"/>
    <property type="match status" value="1"/>
</dbReference>
<dbReference type="FunFam" id="2.40.30.10:FF:000040">
    <property type="entry name" value="Peptide chain release factor 3"/>
    <property type="match status" value="1"/>
</dbReference>
<evidence type="ECO:0000259" key="7">
    <source>
        <dbReference type="PROSITE" id="PS51722"/>
    </source>
</evidence>
<dbReference type="InterPro" id="IPR004548">
    <property type="entry name" value="PrfC"/>
</dbReference>
<dbReference type="FunFam" id="3.30.70.3280:FF:000001">
    <property type="entry name" value="Peptide chain release factor 3"/>
    <property type="match status" value="1"/>
</dbReference>
<dbReference type="SUPFAM" id="SSF54980">
    <property type="entry name" value="EF-G C-terminal domain-like"/>
    <property type="match status" value="1"/>
</dbReference>
<dbReference type="InterPro" id="IPR038467">
    <property type="entry name" value="RF3_dom_3_sf"/>
</dbReference>